<dbReference type="AlphaFoldDB" id="A0AAN7ZPF7"/>
<dbReference type="EMBL" id="JAVRQU010000005">
    <property type="protein sequence ID" value="KAK5702992.1"/>
    <property type="molecule type" value="Genomic_DNA"/>
</dbReference>
<gene>
    <name evidence="1" type="ORF">LTR97_003938</name>
</gene>
<organism evidence="1 2">
    <name type="scientific">Elasticomyces elasticus</name>
    <dbReference type="NCBI Taxonomy" id="574655"/>
    <lineage>
        <taxon>Eukaryota</taxon>
        <taxon>Fungi</taxon>
        <taxon>Dikarya</taxon>
        <taxon>Ascomycota</taxon>
        <taxon>Pezizomycotina</taxon>
        <taxon>Dothideomycetes</taxon>
        <taxon>Dothideomycetidae</taxon>
        <taxon>Mycosphaerellales</taxon>
        <taxon>Teratosphaeriaceae</taxon>
        <taxon>Elasticomyces</taxon>
    </lineage>
</organism>
<reference evidence="1" key="1">
    <citation type="submission" date="2023-08" db="EMBL/GenBank/DDBJ databases">
        <title>Black Yeasts Isolated from many extreme environments.</title>
        <authorList>
            <person name="Coleine C."/>
            <person name="Stajich J.E."/>
            <person name="Selbmann L."/>
        </authorList>
    </citation>
    <scope>NUCLEOTIDE SEQUENCE</scope>
    <source>
        <strain evidence="1">CCFEE 5810</strain>
    </source>
</reference>
<comment type="caution">
    <text evidence="1">The sequence shown here is derived from an EMBL/GenBank/DDBJ whole genome shotgun (WGS) entry which is preliminary data.</text>
</comment>
<evidence type="ECO:0000313" key="2">
    <source>
        <dbReference type="Proteomes" id="UP001310594"/>
    </source>
</evidence>
<sequence>MAVPSHLLVLPQELRNLIYEFIAVGEEKPRIKQTAPPNKHCQLTSSSSILLACKQINAEYIETLLKNTLDNEVVIEATATNLETAHIQQFVHHLTPAQIKVIKAGPKLLVKLTFTTKLTEAETNGGIKNWSNFCQIEGIGAVYSTDKTVGMATMDLLKFRAPDSGMAFEEKCLQCVLVMPVLQAAREQIDRNQEQRRAQISALRARIAVLQAEAQAIRAENDEMIRGKLAREKAINGCIDDEEEEA</sequence>
<accession>A0AAN7ZPF7</accession>
<dbReference type="Proteomes" id="UP001310594">
    <property type="component" value="Unassembled WGS sequence"/>
</dbReference>
<name>A0AAN7ZPF7_9PEZI</name>
<evidence type="ECO:0000313" key="1">
    <source>
        <dbReference type="EMBL" id="KAK5702992.1"/>
    </source>
</evidence>
<protein>
    <submittedName>
        <fullName evidence="1">Uncharacterized protein</fullName>
    </submittedName>
</protein>
<proteinExistence type="predicted"/>